<sequence length="155" mass="16807">MFIIIIINILVLKFCHLWVFCSLFTVPLSIDGGVEAASLSLDHIHLFSFEFQPPSLPFEFLPPPFLSDAAAPLTRRSPAPTLVSVVHRHLLSPTGRPSASREVVRYCGVLSSRRASRNLPPATGSSPPSLVAAGCRNPPCLIGTLYWDLGQTSVS</sequence>
<name>A0ABP0XPP9_9ROSI</name>
<dbReference type="Proteomes" id="UP001642487">
    <property type="component" value="Chromosome 1"/>
</dbReference>
<dbReference type="EMBL" id="OZ021735">
    <property type="protein sequence ID" value="CAK9309401.1"/>
    <property type="molecule type" value="Genomic_DNA"/>
</dbReference>
<gene>
    <name evidence="1" type="ORF">CITCOLO1_LOCUS974</name>
</gene>
<evidence type="ECO:0008006" key="3">
    <source>
        <dbReference type="Google" id="ProtNLM"/>
    </source>
</evidence>
<protein>
    <recommendedName>
        <fullName evidence="3">Secreted protein</fullName>
    </recommendedName>
</protein>
<reference evidence="1 2" key="1">
    <citation type="submission" date="2024-03" db="EMBL/GenBank/DDBJ databases">
        <authorList>
            <person name="Gkanogiannis A."/>
            <person name="Becerra Lopez-Lavalle L."/>
        </authorList>
    </citation>
    <scope>NUCLEOTIDE SEQUENCE [LARGE SCALE GENOMIC DNA]</scope>
</reference>
<proteinExistence type="predicted"/>
<keyword evidence="2" id="KW-1185">Reference proteome</keyword>
<evidence type="ECO:0000313" key="1">
    <source>
        <dbReference type="EMBL" id="CAK9309401.1"/>
    </source>
</evidence>
<organism evidence="1 2">
    <name type="scientific">Citrullus colocynthis</name>
    <name type="common">colocynth</name>
    <dbReference type="NCBI Taxonomy" id="252529"/>
    <lineage>
        <taxon>Eukaryota</taxon>
        <taxon>Viridiplantae</taxon>
        <taxon>Streptophyta</taxon>
        <taxon>Embryophyta</taxon>
        <taxon>Tracheophyta</taxon>
        <taxon>Spermatophyta</taxon>
        <taxon>Magnoliopsida</taxon>
        <taxon>eudicotyledons</taxon>
        <taxon>Gunneridae</taxon>
        <taxon>Pentapetalae</taxon>
        <taxon>rosids</taxon>
        <taxon>fabids</taxon>
        <taxon>Cucurbitales</taxon>
        <taxon>Cucurbitaceae</taxon>
        <taxon>Benincaseae</taxon>
        <taxon>Citrullus</taxon>
    </lineage>
</organism>
<evidence type="ECO:0000313" key="2">
    <source>
        <dbReference type="Proteomes" id="UP001642487"/>
    </source>
</evidence>
<accession>A0ABP0XPP9</accession>